<keyword evidence="2" id="KW-1185">Reference proteome</keyword>
<organism evidence="1 2">
    <name type="scientific">Haloferax profundi</name>
    <dbReference type="NCBI Taxonomy" id="1544718"/>
    <lineage>
        <taxon>Archaea</taxon>
        <taxon>Methanobacteriati</taxon>
        <taxon>Methanobacteriota</taxon>
        <taxon>Stenosarchaea group</taxon>
        <taxon>Halobacteria</taxon>
        <taxon>Halobacteriales</taxon>
        <taxon>Haloferacaceae</taxon>
        <taxon>Haloferax</taxon>
    </lineage>
</organism>
<dbReference type="EMBL" id="LOPV01000067">
    <property type="protein sequence ID" value="KTG30310.1"/>
    <property type="molecule type" value="Genomic_DNA"/>
</dbReference>
<evidence type="ECO:0000313" key="1">
    <source>
        <dbReference type="EMBL" id="KTG30310.1"/>
    </source>
</evidence>
<comment type="caution">
    <text evidence="1">The sequence shown here is derived from an EMBL/GenBank/DDBJ whole genome shotgun (WGS) entry which is preliminary data.</text>
</comment>
<proteinExistence type="predicted"/>
<sequence>MSLMRLSHSGNWRCSMEHYGSLEAQRIILLPSRMPSSKHQQSLQTLLQVTRLTTLGCLYSFMSM</sequence>
<accession>A0A0W1SWL2</accession>
<dbReference type="Proteomes" id="UP000053157">
    <property type="component" value="Unassembled WGS sequence"/>
</dbReference>
<evidence type="ECO:0000313" key="2">
    <source>
        <dbReference type="Proteomes" id="UP000053157"/>
    </source>
</evidence>
<protein>
    <submittedName>
        <fullName evidence="1">Uncharacterized protein</fullName>
    </submittedName>
</protein>
<gene>
    <name evidence="1" type="ORF">AUR66_00560</name>
</gene>
<dbReference type="AlphaFoldDB" id="A0A0W1SWL2"/>
<name>A0A0W1SWL2_9EURY</name>
<reference evidence="1 2" key="1">
    <citation type="submission" date="2015-12" db="EMBL/GenBank/DDBJ databases">
        <title>Haloferax profundi sp. nov. isolated from the Discovery deep brine-seawater interface in the Red Sea.</title>
        <authorList>
            <person name="Zhang G."/>
            <person name="Stingl U."/>
            <person name="Rashid M."/>
        </authorList>
    </citation>
    <scope>NUCLEOTIDE SEQUENCE [LARGE SCALE GENOMIC DNA]</scope>
    <source>
        <strain evidence="1 2">SB29</strain>
    </source>
</reference>